<evidence type="ECO:0000313" key="2">
    <source>
        <dbReference type="Proteomes" id="UP001596977"/>
    </source>
</evidence>
<evidence type="ECO:0000313" key="1">
    <source>
        <dbReference type="EMBL" id="MFD0946090.1"/>
    </source>
</evidence>
<proteinExistence type="predicted"/>
<accession>A0ABW3H5Y9</accession>
<dbReference type="RefSeq" id="WP_264943119.1">
    <property type="nucleotide sequence ID" value="NZ_JAPDRA010000002.1"/>
</dbReference>
<protein>
    <submittedName>
        <fullName evidence="1">Uncharacterized protein</fullName>
    </submittedName>
</protein>
<dbReference type="Proteomes" id="UP001596977">
    <property type="component" value="Unassembled WGS sequence"/>
</dbReference>
<comment type="caution">
    <text evidence="1">The sequence shown here is derived from an EMBL/GenBank/DDBJ whole genome shotgun (WGS) entry which is preliminary data.</text>
</comment>
<dbReference type="EMBL" id="JBHTJG010000002">
    <property type="protein sequence ID" value="MFD0946090.1"/>
    <property type="molecule type" value="Genomic_DNA"/>
</dbReference>
<gene>
    <name evidence="1" type="ORF">ACFQ1E_07055</name>
</gene>
<name>A0ABW3H5Y9_9SPHN</name>
<sequence>MLVRVRPGAPFAVKTTNRGRRGNLQAGGGLCQVRLHPFNLDFVFVYNDILDNGVHETALELNVGAQQQIAHFCRLLGRLGARQRAN</sequence>
<keyword evidence="2" id="KW-1185">Reference proteome</keyword>
<reference evidence="2" key="1">
    <citation type="journal article" date="2019" name="Int. J. Syst. Evol. Microbiol.">
        <title>The Global Catalogue of Microorganisms (GCM) 10K type strain sequencing project: providing services to taxonomists for standard genome sequencing and annotation.</title>
        <authorList>
            <consortium name="The Broad Institute Genomics Platform"/>
            <consortium name="The Broad Institute Genome Sequencing Center for Infectious Disease"/>
            <person name="Wu L."/>
            <person name="Ma J."/>
        </authorList>
    </citation>
    <scope>NUCLEOTIDE SEQUENCE [LARGE SCALE GENOMIC DNA]</scope>
    <source>
        <strain evidence="2">CCUG 62982</strain>
    </source>
</reference>
<organism evidence="1 2">
    <name type="scientific">Sphingomonas canadensis</name>
    <dbReference type="NCBI Taxonomy" id="1219257"/>
    <lineage>
        <taxon>Bacteria</taxon>
        <taxon>Pseudomonadati</taxon>
        <taxon>Pseudomonadota</taxon>
        <taxon>Alphaproteobacteria</taxon>
        <taxon>Sphingomonadales</taxon>
        <taxon>Sphingomonadaceae</taxon>
        <taxon>Sphingomonas</taxon>
    </lineage>
</organism>